<keyword evidence="3" id="KW-1185">Reference proteome</keyword>
<organism evidence="2 3">
    <name type="scientific">Syncephalastrum racemosum</name>
    <name type="common">Filamentous fungus</name>
    <dbReference type="NCBI Taxonomy" id="13706"/>
    <lineage>
        <taxon>Eukaryota</taxon>
        <taxon>Fungi</taxon>
        <taxon>Fungi incertae sedis</taxon>
        <taxon>Mucoromycota</taxon>
        <taxon>Mucoromycotina</taxon>
        <taxon>Mucoromycetes</taxon>
        <taxon>Mucorales</taxon>
        <taxon>Syncephalastraceae</taxon>
        <taxon>Syncephalastrum</taxon>
    </lineage>
</organism>
<dbReference type="AlphaFoldDB" id="A0A1X2H0H9"/>
<feature type="signal peptide" evidence="1">
    <location>
        <begin position="1"/>
        <end position="21"/>
    </location>
</feature>
<protein>
    <submittedName>
        <fullName evidence="2">Uncharacterized protein</fullName>
    </submittedName>
</protein>
<evidence type="ECO:0000313" key="3">
    <source>
        <dbReference type="Proteomes" id="UP000242180"/>
    </source>
</evidence>
<proteinExistence type="predicted"/>
<dbReference type="Proteomes" id="UP000242180">
    <property type="component" value="Unassembled WGS sequence"/>
</dbReference>
<dbReference type="InParanoid" id="A0A1X2H0H9"/>
<comment type="caution">
    <text evidence="2">The sequence shown here is derived from an EMBL/GenBank/DDBJ whole genome shotgun (WGS) entry which is preliminary data.</text>
</comment>
<accession>A0A1X2H0H9</accession>
<feature type="chain" id="PRO_5013344238" evidence="1">
    <location>
        <begin position="22"/>
        <end position="80"/>
    </location>
</feature>
<sequence length="80" mass="9070">MLFKSTFLLGVMAVLMAPTLASDSDRGIFKCDEDNKTFYCCRTYRGIPETSSNECHNLPRAYYSYFTSCCGGRENTDIQN</sequence>
<gene>
    <name evidence="2" type="ORF">BCR43DRAFT_499539</name>
</gene>
<evidence type="ECO:0000313" key="2">
    <source>
        <dbReference type="EMBL" id="ORY90585.1"/>
    </source>
</evidence>
<evidence type="ECO:0000256" key="1">
    <source>
        <dbReference type="SAM" id="SignalP"/>
    </source>
</evidence>
<dbReference type="EMBL" id="MCGN01000012">
    <property type="protein sequence ID" value="ORY90585.1"/>
    <property type="molecule type" value="Genomic_DNA"/>
</dbReference>
<name>A0A1X2H0H9_SYNRA</name>
<reference evidence="2 3" key="1">
    <citation type="submission" date="2016-07" db="EMBL/GenBank/DDBJ databases">
        <title>Pervasive Adenine N6-methylation of Active Genes in Fungi.</title>
        <authorList>
            <consortium name="DOE Joint Genome Institute"/>
            <person name="Mondo S.J."/>
            <person name="Dannebaum R.O."/>
            <person name="Kuo R.C."/>
            <person name="Labutti K."/>
            <person name="Haridas S."/>
            <person name="Kuo A."/>
            <person name="Salamov A."/>
            <person name="Ahrendt S.R."/>
            <person name="Lipzen A."/>
            <person name="Sullivan W."/>
            <person name="Andreopoulos W.B."/>
            <person name="Clum A."/>
            <person name="Lindquist E."/>
            <person name="Daum C."/>
            <person name="Ramamoorthy G.K."/>
            <person name="Gryganskyi A."/>
            <person name="Culley D."/>
            <person name="Magnuson J.K."/>
            <person name="James T.Y."/>
            <person name="O'Malley M.A."/>
            <person name="Stajich J.E."/>
            <person name="Spatafora J.W."/>
            <person name="Visel A."/>
            <person name="Grigoriev I.V."/>
        </authorList>
    </citation>
    <scope>NUCLEOTIDE SEQUENCE [LARGE SCALE GENOMIC DNA]</scope>
    <source>
        <strain evidence="2 3">NRRL 2496</strain>
    </source>
</reference>
<keyword evidence="1" id="KW-0732">Signal</keyword>